<dbReference type="Pfam" id="PF02230">
    <property type="entry name" value="Abhydrolase_2"/>
    <property type="match status" value="1"/>
</dbReference>
<dbReference type="SUPFAM" id="SSF53474">
    <property type="entry name" value="alpha/beta-Hydrolases"/>
    <property type="match status" value="1"/>
</dbReference>
<dbReference type="EMBL" id="RCUX01000019">
    <property type="protein sequence ID" value="RLP72231.1"/>
    <property type="molecule type" value="Genomic_DNA"/>
</dbReference>
<dbReference type="OrthoDB" id="9780848at2"/>
<dbReference type="PANTHER" id="PTHR10655">
    <property type="entry name" value="LYSOPHOSPHOLIPASE-RELATED"/>
    <property type="match status" value="1"/>
</dbReference>
<feature type="domain" description="Phospholipase/carboxylesterase/thioesterase" evidence="3">
    <location>
        <begin position="15"/>
        <end position="210"/>
    </location>
</feature>
<evidence type="ECO:0000256" key="1">
    <source>
        <dbReference type="ARBA" id="ARBA00006499"/>
    </source>
</evidence>
<reference evidence="4 5" key="1">
    <citation type="submission" date="2018-10" db="EMBL/GenBank/DDBJ databases">
        <authorList>
            <person name="Li J."/>
        </authorList>
    </citation>
    <scope>NUCLEOTIDE SEQUENCE [LARGE SCALE GENOMIC DNA]</scope>
    <source>
        <strain evidence="4 5">IF 016277</strain>
    </source>
</reference>
<evidence type="ECO:0000259" key="3">
    <source>
        <dbReference type="Pfam" id="PF02230"/>
    </source>
</evidence>
<dbReference type="PANTHER" id="PTHR10655:SF17">
    <property type="entry name" value="LYSOPHOSPHOLIPASE-LIKE PROTEIN 1"/>
    <property type="match status" value="1"/>
</dbReference>
<dbReference type="GO" id="GO:0016787">
    <property type="term" value="F:hydrolase activity"/>
    <property type="evidence" value="ECO:0007669"/>
    <property type="project" value="UniProtKB-KW"/>
</dbReference>
<evidence type="ECO:0000313" key="5">
    <source>
        <dbReference type="Proteomes" id="UP000272503"/>
    </source>
</evidence>
<gene>
    <name evidence="4" type="ORF">D9V32_15680</name>
</gene>
<name>A0A3L6ZXM7_9MICO</name>
<dbReference type="RefSeq" id="WP_121649856.1">
    <property type="nucleotide sequence ID" value="NZ_RCUX01000019.1"/>
</dbReference>
<keyword evidence="5" id="KW-1185">Reference proteome</keyword>
<evidence type="ECO:0000313" key="4">
    <source>
        <dbReference type="EMBL" id="RLP72231.1"/>
    </source>
</evidence>
<sequence length="213" mass="22822">MSVPEISPDAVLWSVPESERAGRPLLLLLHGYGSNEADLFGLVPHLPEAPVIASLRAPLTAPWPIDGWSWFPLAVPGAPDPAGLDASADAVMSWLDSLPFTPTSVAAGGFSQGGAMSIHLLRRAPERFAFAANLAGFVVAGEQPGDAVLKENRPPVFWGRGSVDTVISEEAVVRTTDWLPDHSTLSGRIYEGLDHSISAQELADFRAFLDRQY</sequence>
<comment type="similarity">
    <text evidence="1">Belongs to the AB hydrolase superfamily. AB hydrolase 2 family.</text>
</comment>
<accession>A0A3L6ZXM7</accession>
<protein>
    <recommendedName>
        <fullName evidence="3">Phospholipase/carboxylesterase/thioesterase domain-containing protein</fullName>
    </recommendedName>
</protein>
<evidence type="ECO:0000256" key="2">
    <source>
        <dbReference type="ARBA" id="ARBA00022801"/>
    </source>
</evidence>
<keyword evidence="2" id="KW-0378">Hydrolase</keyword>
<proteinExistence type="inferred from homology"/>
<dbReference type="Gene3D" id="3.40.50.1820">
    <property type="entry name" value="alpha/beta hydrolase"/>
    <property type="match status" value="1"/>
</dbReference>
<dbReference type="Proteomes" id="UP000272503">
    <property type="component" value="Unassembled WGS sequence"/>
</dbReference>
<organism evidence="4 5">
    <name type="scientific">Mycetocola tolaasinivorans</name>
    <dbReference type="NCBI Taxonomy" id="76635"/>
    <lineage>
        <taxon>Bacteria</taxon>
        <taxon>Bacillati</taxon>
        <taxon>Actinomycetota</taxon>
        <taxon>Actinomycetes</taxon>
        <taxon>Micrococcales</taxon>
        <taxon>Microbacteriaceae</taxon>
        <taxon>Mycetocola</taxon>
    </lineage>
</organism>
<comment type="caution">
    <text evidence="4">The sequence shown here is derived from an EMBL/GenBank/DDBJ whole genome shotgun (WGS) entry which is preliminary data.</text>
</comment>
<dbReference type="InterPro" id="IPR050565">
    <property type="entry name" value="LYPA1-2/EST-like"/>
</dbReference>
<dbReference type="InterPro" id="IPR029058">
    <property type="entry name" value="AB_hydrolase_fold"/>
</dbReference>
<dbReference type="AlphaFoldDB" id="A0A3L6ZXM7"/>
<dbReference type="InterPro" id="IPR003140">
    <property type="entry name" value="PLipase/COase/thioEstase"/>
</dbReference>